<proteinExistence type="predicted"/>
<dbReference type="InterPro" id="IPR001387">
    <property type="entry name" value="Cro/C1-type_HTH"/>
</dbReference>
<evidence type="ECO:0000313" key="2">
    <source>
        <dbReference type="EMBL" id="ACX85597.1"/>
    </source>
</evidence>
<reference evidence="2" key="1">
    <citation type="journal article" date="2010" name="J. Bacteriol.">
        <title>Characterization of the replication, transfer, and plasmid/lytic phage cycle of the Streptomyces plasmid-phage pZL12.</title>
        <authorList>
            <person name="Zhong L."/>
            <person name="Cheng Q."/>
            <person name="Tian X."/>
            <person name="Zhao L."/>
            <person name="Qin Z."/>
        </authorList>
    </citation>
    <scope>NUCLEOTIDE SEQUENCE</scope>
    <source>
        <strain evidence="2">W9</strain>
        <plasmid evidence="2">pCQ3</plasmid>
    </source>
</reference>
<geneLocation type="plasmid" evidence="2">
    <name>pCQ3</name>
</geneLocation>
<protein>
    <submittedName>
        <fullName evidence="2">PCQ3_96</fullName>
    </submittedName>
</protein>
<dbReference type="GO" id="GO:0003677">
    <property type="term" value="F:DNA binding"/>
    <property type="evidence" value="ECO:0007669"/>
    <property type="project" value="InterPro"/>
</dbReference>
<name>D0UZE5_9ACTN</name>
<dbReference type="AlphaFoldDB" id="D0UZE5"/>
<evidence type="ECO:0000259" key="1">
    <source>
        <dbReference type="PROSITE" id="PS50943"/>
    </source>
</evidence>
<dbReference type="PROSITE" id="PS50943">
    <property type="entry name" value="HTH_CROC1"/>
    <property type="match status" value="1"/>
</dbReference>
<dbReference type="SUPFAM" id="SSF47413">
    <property type="entry name" value="lambda repressor-like DNA-binding domains"/>
    <property type="match status" value="1"/>
</dbReference>
<dbReference type="Gene3D" id="1.10.260.40">
    <property type="entry name" value="lambda repressor-like DNA-binding domains"/>
    <property type="match status" value="1"/>
</dbReference>
<feature type="domain" description="HTH cro/C1-type" evidence="1">
    <location>
        <begin position="66"/>
        <end position="96"/>
    </location>
</feature>
<keyword evidence="2" id="KW-0614">Plasmid</keyword>
<accession>D0UZE5</accession>
<dbReference type="EMBL" id="GQ983381">
    <property type="protein sequence ID" value="ACX85597.1"/>
    <property type="molecule type" value="Genomic_DNA"/>
</dbReference>
<dbReference type="CDD" id="cd00093">
    <property type="entry name" value="HTH_XRE"/>
    <property type="match status" value="1"/>
</dbReference>
<organism evidence="2">
    <name type="scientific">Streptomyces sp. W9</name>
    <dbReference type="NCBI Taxonomy" id="682410"/>
    <lineage>
        <taxon>Bacteria</taxon>
        <taxon>Bacillati</taxon>
        <taxon>Actinomycetota</taxon>
        <taxon>Actinomycetes</taxon>
        <taxon>Kitasatosporales</taxon>
        <taxon>Streptomycetaceae</taxon>
        <taxon>Streptomyces</taxon>
    </lineage>
</organism>
<sequence>MSRPVPKGDPPPHGHANRYARWHCRCAPCTRAASRADAERRLDRLAGRSRKVPVEACAAHIATLVAAGLSQQQIADAAGVWQATVSRIRSGQGNVSRVTQDAILAVPVGLRPVKGQVSSVGAVRRLRALYALGHFARDIAERSGLSKDAVADLVAGRPVTLDASRDAAVRACFDELSMKVGGSVKTRLRAQAEGWVPPLAWDEDAIDDPAAVPHVDAAAAVPESGERAVARWLAGESVVLSQSARAEVVGHLMEWSSLSSAEIGVRLGVSTGAVEKQWERLVRRARVEGRPVPWRRVSRDRNRMLKQSEMGEAA</sequence>
<dbReference type="InterPro" id="IPR010982">
    <property type="entry name" value="Lambda_DNA-bd_dom_sf"/>
</dbReference>
<gene>
    <name evidence="2" type="ORF">pCQ3.96</name>
</gene>